<feature type="region of interest" description="Disordered" evidence="1">
    <location>
        <begin position="65"/>
        <end position="105"/>
    </location>
</feature>
<proteinExistence type="predicted"/>
<comment type="caution">
    <text evidence="3">The sequence shown here is derived from an EMBL/GenBank/DDBJ whole genome shotgun (WGS) entry which is preliminary data.</text>
</comment>
<dbReference type="AlphaFoldDB" id="A0A840VFK4"/>
<name>A0A840VFK4_9BACT</name>
<dbReference type="Proteomes" id="UP000557717">
    <property type="component" value="Unassembled WGS sequence"/>
</dbReference>
<accession>A0A840VFK4</accession>
<dbReference type="EMBL" id="JACHFD010000025">
    <property type="protein sequence ID" value="MBB5353398.1"/>
    <property type="molecule type" value="Genomic_DNA"/>
</dbReference>
<evidence type="ECO:0000256" key="1">
    <source>
        <dbReference type="SAM" id="MobiDB-lite"/>
    </source>
</evidence>
<evidence type="ECO:0000259" key="2">
    <source>
        <dbReference type="Pfam" id="PF13007"/>
    </source>
</evidence>
<dbReference type="RefSeq" id="WP_184021259.1">
    <property type="nucleotide sequence ID" value="NZ_JACHFD010000025.1"/>
</dbReference>
<dbReference type="InterPro" id="IPR024463">
    <property type="entry name" value="Transposase_TnpC_homeodom"/>
</dbReference>
<evidence type="ECO:0000313" key="4">
    <source>
        <dbReference type="Proteomes" id="UP000557717"/>
    </source>
</evidence>
<protein>
    <recommendedName>
        <fullName evidence="2">Transposase TnpC homeodomain domain-containing protein</fullName>
    </recommendedName>
</protein>
<gene>
    <name evidence="3" type="ORF">HNR46_003655</name>
</gene>
<evidence type="ECO:0000313" key="3">
    <source>
        <dbReference type="EMBL" id="MBB5353398.1"/>
    </source>
</evidence>
<feature type="domain" description="Transposase TnpC homeodomain" evidence="2">
    <location>
        <begin position="35"/>
        <end position="74"/>
    </location>
</feature>
<feature type="compositionally biased region" description="Polar residues" evidence="1">
    <location>
        <begin position="96"/>
        <end position="105"/>
    </location>
</feature>
<keyword evidence="4" id="KW-1185">Reference proteome</keyword>
<organism evidence="3 4">
    <name type="scientific">Haloferula luteola</name>
    <dbReference type="NCBI Taxonomy" id="595692"/>
    <lineage>
        <taxon>Bacteria</taxon>
        <taxon>Pseudomonadati</taxon>
        <taxon>Verrucomicrobiota</taxon>
        <taxon>Verrucomicrobiia</taxon>
        <taxon>Verrucomicrobiales</taxon>
        <taxon>Verrucomicrobiaceae</taxon>
        <taxon>Haloferula</taxon>
    </lineage>
</organism>
<dbReference type="Pfam" id="PF13007">
    <property type="entry name" value="LZ_Tnp_IS66"/>
    <property type="match status" value="1"/>
</dbReference>
<sequence>MVEPAPPDLAKLDALETEVVRIPALEAEIARKDKIIASLQQRLFGSSNEKLDPAQLQLLFDEIVLGRPAPPPEQSGETSAPGEGTPNAAPRLSCFPPTSRSSSTR</sequence>
<reference evidence="3 4" key="1">
    <citation type="submission" date="2020-08" db="EMBL/GenBank/DDBJ databases">
        <title>Genomic Encyclopedia of Type Strains, Phase IV (KMG-IV): sequencing the most valuable type-strain genomes for metagenomic binning, comparative biology and taxonomic classification.</title>
        <authorList>
            <person name="Goeker M."/>
        </authorList>
    </citation>
    <scope>NUCLEOTIDE SEQUENCE [LARGE SCALE GENOMIC DNA]</scope>
    <source>
        <strain evidence="3 4">YC6886</strain>
    </source>
</reference>